<gene>
    <name evidence="3" type="ORF">V0U35_09155</name>
</gene>
<organism evidence="3 4">
    <name type="scientific">Hyphobacterium marinum</name>
    <dbReference type="NCBI Taxonomy" id="3116574"/>
    <lineage>
        <taxon>Bacteria</taxon>
        <taxon>Pseudomonadati</taxon>
        <taxon>Pseudomonadota</taxon>
        <taxon>Alphaproteobacteria</taxon>
        <taxon>Maricaulales</taxon>
        <taxon>Maricaulaceae</taxon>
        <taxon>Hyphobacterium</taxon>
    </lineage>
</organism>
<sequence>MKWMIAAALLAASCAGASAQDDRALPPLVERAFAAGTEAPDEAHWQFTMVADMGEHGQFTARFDSTRPEAERWTLIEPASPDQMSDDLRQTWENTREPDDDDAAEDEADSDDGNSRSFSVGGGGSGLFFGAGSTDFIAGGVREIRNTPNQIIYAFDPDLADDDEDDAMARTLGENLRGELTVARRDPFVERLRIHAPASFKPNFMVRIHAFEMELDFERRDGLPAPVMTRFLTRVEASAMMQRVNQFVEFRFSDIVYTAP</sequence>
<keyword evidence="2" id="KW-0732">Signal</keyword>
<accession>A0ABU7LZ60</accession>
<protein>
    <submittedName>
        <fullName evidence="3">Uncharacterized protein</fullName>
    </submittedName>
</protein>
<keyword evidence="4" id="KW-1185">Reference proteome</keyword>
<name>A0ABU7LZ60_9PROT</name>
<comment type="caution">
    <text evidence="3">The sequence shown here is derived from an EMBL/GenBank/DDBJ whole genome shotgun (WGS) entry which is preliminary data.</text>
</comment>
<feature type="region of interest" description="Disordered" evidence="1">
    <location>
        <begin position="93"/>
        <end position="119"/>
    </location>
</feature>
<dbReference type="RefSeq" id="WP_330196398.1">
    <property type="nucleotide sequence ID" value="NZ_JAZDRO010000003.1"/>
</dbReference>
<evidence type="ECO:0000256" key="2">
    <source>
        <dbReference type="SAM" id="SignalP"/>
    </source>
</evidence>
<feature type="signal peptide" evidence="2">
    <location>
        <begin position="1"/>
        <end position="19"/>
    </location>
</feature>
<dbReference type="EMBL" id="JAZDRO010000003">
    <property type="protein sequence ID" value="MEE2566847.1"/>
    <property type="molecule type" value="Genomic_DNA"/>
</dbReference>
<proteinExistence type="predicted"/>
<evidence type="ECO:0000256" key="1">
    <source>
        <dbReference type="SAM" id="MobiDB-lite"/>
    </source>
</evidence>
<feature type="chain" id="PRO_5045254866" evidence="2">
    <location>
        <begin position="20"/>
        <end position="260"/>
    </location>
</feature>
<dbReference type="Proteomes" id="UP001310692">
    <property type="component" value="Unassembled WGS sequence"/>
</dbReference>
<reference evidence="3 4" key="1">
    <citation type="submission" date="2024-01" db="EMBL/GenBank/DDBJ databases">
        <title>Hyphobacterium bacterium isolated from marine sediment.</title>
        <authorList>
            <person name="Zhao S."/>
        </authorList>
    </citation>
    <scope>NUCLEOTIDE SEQUENCE [LARGE SCALE GENOMIC DNA]</scope>
    <source>
        <strain evidence="3 4">Y60-23</strain>
    </source>
</reference>
<evidence type="ECO:0000313" key="4">
    <source>
        <dbReference type="Proteomes" id="UP001310692"/>
    </source>
</evidence>
<feature type="compositionally biased region" description="Acidic residues" evidence="1">
    <location>
        <begin position="98"/>
        <end position="112"/>
    </location>
</feature>
<evidence type="ECO:0000313" key="3">
    <source>
        <dbReference type="EMBL" id="MEE2566847.1"/>
    </source>
</evidence>